<dbReference type="Proteomes" id="UP000231742">
    <property type="component" value="Unassembled WGS sequence"/>
</dbReference>
<dbReference type="EMBL" id="PGFH01000002">
    <property type="protein sequence ID" value="PJJ78744.1"/>
    <property type="molecule type" value="Genomic_DNA"/>
</dbReference>
<feature type="transmembrane region" description="Helical" evidence="2">
    <location>
        <begin position="102"/>
        <end position="121"/>
    </location>
</feature>
<name>A0A2M9D3H5_9MICO</name>
<keyword evidence="2" id="KW-0472">Membrane</keyword>
<sequence length="198" mass="20607">MSNFSGFSRRAPLQSSVPRGDVLASFESYTDAQDAINKLAKAEFDVKGIAIVGRNLTTVEMVTARLSYGRAALAGASTGAWLGLFFGLISTIIAPITTQQVAIFFSAIVAGAGIGMIFGVVNYSIMRKRRDYAATSQLLAERYDVIISPNLTAKAHSVLGTSAAGMPGVHAAPHVPTPTPDAPEAPEAPVEGGEAPKA</sequence>
<keyword evidence="2" id="KW-1133">Transmembrane helix</keyword>
<organism evidence="4 5">
    <name type="scientific">Salinibacterium amurskyense</name>
    <dbReference type="NCBI Taxonomy" id="205941"/>
    <lineage>
        <taxon>Bacteria</taxon>
        <taxon>Bacillati</taxon>
        <taxon>Actinomycetota</taxon>
        <taxon>Actinomycetes</taxon>
        <taxon>Micrococcales</taxon>
        <taxon>Microbacteriaceae</taxon>
        <taxon>Salinibacterium</taxon>
    </lineage>
</organism>
<dbReference type="OrthoDB" id="3381462at2"/>
<protein>
    <recommendedName>
        <fullName evidence="3">General stress protein 17M-like domain-containing protein</fullName>
    </recommendedName>
</protein>
<feature type="region of interest" description="Disordered" evidence="1">
    <location>
        <begin position="169"/>
        <end position="198"/>
    </location>
</feature>
<evidence type="ECO:0000313" key="5">
    <source>
        <dbReference type="Proteomes" id="UP000231742"/>
    </source>
</evidence>
<evidence type="ECO:0000256" key="2">
    <source>
        <dbReference type="SAM" id="Phobius"/>
    </source>
</evidence>
<feature type="compositionally biased region" description="Low complexity" evidence="1">
    <location>
        <begin position="185"/>
        <end position="198"/>
    </location>
</feature>
<gene>
    <name evidence="4" type="ORF">CLV85_2322</name>
</gene>
<dbReference type="AlphaFoldDB" id="A0A2M9D3H5"/>
<dbReference type="SUPFAM" id="SSF56837">
    <property type="entry name" value="Colicin"/>
    <property type="match status" value="1"/>
</dbReference>
<keyword evidence="2" id="KW-0812">Transmembrane</keyword>
<dbReference type="RefSeq" id="WP_100389762.1">
    <property type="nucleotide sequence ID" value="NZ_BMZU01000003.1"/>
</dbReference>
<dbReference type="InterPro" id="IPR025889">
    <property type="entry name" value="GSP17M-like_dom"/>
</dbReference>
<comment type="caution">
    <text evidence="4">The sequence shown here is derived from an EMBL/GenBank/DDBJ whole genome shotgun (WGS) entry which is preliminary data.</text>
</comment>
<evidence type="ECO:0000259" key="3">
    <source>
        <dbReference type="Pfam" id="PF11181"/>
    </source>
</evidence>
<dbReference type="Pfam" id="PF11181">
    <property type="entry name" value="YflT"/>
    <property type="match status" value="1"/>
</dbReference>
<keyword evidence="5" id="KW-1185">Reference proteome</keyword>
<evidence type="ECO:0000313" key="4">
    <source>
        <dbReference type="EMBL" id="PJJ78744.1"/>
    </source>
</evidence>
<proteinExistence type="predicted"/>
<feature type="transmembrane region" description="Helical" evidence="2">
    <location>
        <begin position="71"/>
        <end position="96"/>
    </location>
</feature>
<feature type="domain" description="General stress protein 17M-like" evidence="3">
    <location>
        <begin position="22"/>
        <end position="89"/>
    </location>
</feature>
<accession>A0A2M9D3H5</accession>
<reference evidence="4 5" key="1">
    <citation type="submission" date="2017-11" db="EMBL/GenBank/DDBJ databases">
        <title>Genomic Encyclopedia of Archaeal and Bacterial Type Strains, Phase II (KMG-II): From Individual Species to Whole Genera.</title>
        <authorList>
            <person name="Goeker M."/>
        </authorList>
    </citation>
    <scope>NUCLEOTIDE SEQUENCE [LARGE SCALE GENOMIC DNA]</scope>
    <source>
        <strain evidence="4 5">DSM 16400</strain>
    </source>
</reference>
<evidence type="ECO:0000256" key="1">
    <source>
        <dbReference type="SAM" id="MobiDB-lite"/>
    </source>
</evidence>